<dbReference type="PANTHER" id="PTHR30069:SF29">
    <property type="entry name" value="HEMOGLOBIN AND HEMOGLOBIN-HAPTOGLOBIN-BINDING PROTEIN 1-RELATED"/>
    <property type="match status" value="1"/>
</dbReference>
<dbReference type="InterPro" id="IPR039426">
    <property type="entry name" value="TonB-dep_rcpt-like"/>
</dbReference>
<name>A0A1J5T7H3_9ZZZZ</name>
<dbReference type="InterPro" id="IPR012910">
    <property type="entry name" value="Plug_dom"/>
</dbReference>
<feature type="domain" description="TonB-dependent receptor plug" evidence="10">
    <location>
        <begin position="71"/>
        <end position="180"/>
    </location>
</feature>
<evidence type="ECO:0000256" key="2">
    <source>
        <dbReference type="ARBA" id="ARBA00022448"/>
    </source>
</evidence>
<evidence type="ECO:0000256" key="6">
    <source>
        <dbReference type="ARBA" id="ARBA00023136"/>
    </source>
</evidence>
<dbReference type="SUPFAM" id="SSF56935">
    <property type="entry name" value="Porins"/>
    <property type="match status" value="1"/>
</dbReference>
<dbReference type="InterPro" id="IPR037066">
    <property type="entry name" value="Plug_dom_sf"/>
</dbReference>
<comment type="subcellular location">
    <subcellularLocation>
        <location evidence="1">Cell outer membrane</location>
        <topology evidence="1">Multi-pass membrane protein</topology>
    </subcellularLocation>
</comment>
<keyword evidence="6" id="KW-0472">Membrane</keyword>
<dbReference type="GO" id="GO:0009279">
    <property type="term" value="C:cell outer membrane"/>
    <property type="evidence" value="ECO:0007669"/>
    <property type="project" value="UniProtKB-SubCell"/>
</dbReference>
<gene>
    <name evidence="11" type="primary">btuB_7</name>
    <name evidence="11" type="ORF">GALL_64350</name>
</gene>
<keyword evidence="7" id="KW-0675">Receptor</keyword>
<dbReference type="InterPro" id="IPR000531">
    <property type="entry name" value="Beta-barrel_TonB"/>
</dbReference>
<keyword evidence="3" id="KW-0812">Transmembrane</keyword>
<feature type="domain" description="TonB-dependent receptor-like beta-barrel" evidence="9">
    <location>
        <begin position="239"/>
        <end position="644"/>
    </location>
</feature>
<dbReference type="GO" id="GO:0015344">
    <property type="term" value="F:siderophore uptake transmembrane transporter activity"/>
    <property type="evidence" value="ECO:0007669"/>
    <property type="project" value="TreeGrafter"/>
</dbReference>
<evidence type="ECO:0000256" key="4">
    <source>
        <dbReference type="ARBA" id="ARBA00022729"/>
    </source>
</evidence>
<keyword evidence="4" id="KW-0732">Signal</keyword>
<comment type="caution">
    <text evidence="11">The sequence shown here is derived from an EMBL/GenBank/DDBJ whole genome shotgun (WGS) entry which is preliminary data.</text>
</comment>
<evidence type="ECO:0000256" key="7">
    <source>
        <dbReference type="ARBA" id="ARBA00023170"/>
    </source>
</evidence>
<evidence type="ECO:0000259" key="10">
    <source>
        <dbReference type="Pfam" id="PF07715"/>
    </source>
</evidence>
<evidence type="ECO:0000256" key="1">
    <source>
        <dbReference type="ARBA" id="ARBA00004571"/>
    </source>
</evidence>
<evidence type="ECO:0000256" key="8">
    <source>
        <dbReference type="ARBA" id="ARBA00023237"/>
    </source>
</evidence>
<dbReference type="AlphaFoldDB" id="A0A1J5T7H3"/>
<evidence type="ECO:0000313" key="11">
    <source>
        <dbReference type="EMBL" id="OIR12184.1"/>
    </source>
</evidence>
<dbReference type="EMBL" id="MLJW01000018">
    <property type="protein sequence ID" value="OIR12184.1"/>
    <property type="molecule type" value="Genomic_DNA"/>
</dbReference>
<organism evidence="11">
    <name type="scientific">mine drainage metagenome</name>
    <dbReference type="NCBI Taxonomy" id="410659"/>
    <lineage>
        <taxon>unclassified sequences</taxon>
        <taxon>metagenomes</taxon>
        <taxon>ecological metagenomes</taxon>
    </lineage>
</organism>
<keyword evidence="8" id="KW-0998">Cell outer membrane</keyword>
<dbReference type="Pfam" id="PF07715">
    <property type="entry name" value="Plug"/>
    <property type="match status" value="1"/>
</dbReference>
<dbReference type="CDD" id="cd01347">
    <property type="entry name" value="ligand_gated_channel"/>
    <property type="match status" value="1"/>
</dbReference>
<dbReference type="GO" id="GO:0044718">
    <property type="term" value="P:siderophore transmembrane transport"/>
    <property type="evidence" value="ECO:0007669"/>
    <property type="project" value="TreeGrafter"/>
</dbReference>
<keyword evidence="5" id="KW-0798">TonB box</keyword>
<protein>
    <submittedName>
        <fullName evidence="11">Vitamin B12 transporter BtuB</fullName>
    </submittedName>
</protein>
<evidence type="ECO:0000256" key="5">
    <source>
        <dbReference type="ARBA" id="ARBA00023077"/>
    </source>
</evidence>
<dbReference type="PANTHER" id="PTHR30069">
    <property type="entry name" value="TONB-DEPENDENT OUTER MEMBRANE RECEPTOR"/>
    <property type="match status" value="1"/>
</dbReference>
<reference evidence="11" key="1">
    <citation type="submission" date="2016-10" db="EMBL/GenBank/DDBJ databases">
        <title>Sequence of Gallionella enrichment culture.</title>
        <authorList>
            <person name="Poehlein A."/>
            <person name="Muehling M."/>
            <person name="Daniel R."/>
        </authorList>
    </citation>
    <scope>NUCLEOTIDE SEQUENCE</scope>
</reference>
<accession>A0A1J5T7H3</accession>
<dbReference type="Gene3D" id="2.40.170.20">
    <property type="entry name" value="TonB-dependent receptor, beta-barrel domain"/>
    <property type="match status" value="1"/>
</dbReference>
<dbReference type="Gene3D" id="2.170.130.10">
    <property type="entry name" value="TonB-dependent receptor, plug domain"/>
    <property type="match status" value="1"/>
</dbReference>
<evidence type="ECO:0000259" key="9">
    <source>
        <dbReference type="Pfam" id="PF00593"/>
    </source>
</evidence>
<proteinExistence type="predicted"/>
<keyword evidence="2" id="KW-0813">Transport</keyword>
<dbReference type="Pfam" id="PF00593">
    <property type="entry name" value="TonB_dep_Rec_b-barrel"/>
    <property type="match status" value="1"/>
</dbReference>
<dbReference type="InterPro" id="IPR036942">
    <property type="entry name" value="Beta-barrel_TonB_sf"/>
</dbReference>
<evidence type="ECO:0000256" key="3">
    <source>
        <dbReference type="ARBA" id="ARBA00022692"/>
    </source>
</evidence>
<sequence>MLCRAIYISPFFYFPESSLFNFLNITTMGKKLTLLSTSMLVSMLAFSQQDTLHGNDLDPVIVTANKTEQKQSTTGKVITVISKEQIEKSAGKTVAELLNEQVGITINGALNNAGSVQTVYMRGAASGRTLILVDGIPVNDPSMINNEFDLNLFSINDVERIEICKGAQSTLYGSDAIAGVINIITIKNNVSTPFNFKSTITGGNLGTFKGNFQLYGKEDKFSYTARYSKLITNGFSAAYDSTGNKNFDKDGYNGDAASAALQYQATKKLLFKAFSQYSQYAAGVDAGVFTDATNYDVHNKILNTGTGFQYKNQNLSFVGNYQYSKMQRNYNDNASIPGASLFSLLDYSSIAQFAELYANIKLHQYFSLLVGTDLRYSSMNSQYNSKSIWGPYNSVFNDTSMSQNSFYTSLFFNYKNVNVEAGVRYNHHSRYGSNSTFTFNPSYKINNQFRIFGSIASGFKAPSIYQLYDTYSGNKNLQPETSVNYEVGVQQQLKKFSQRLVFFYRNINNGIDYNYISYQYFNYTLQKVNGLEYEATIHPAKKLNITANYSLLLSKETTESRITFNDTTYDYSLRRPKNTINITAAYQFTPAFYASVSGKYVSKRYDVGGYTQADVLLNDYFLLNAYAEYQVKKNIKLFADAQNITNKKFFDVRGYNSIPFLINAGVTIHL</sequence>
<dbReference type="PROSITE" id="PS52016">
    <property type="entry name" value="TONB_DEPENDENT_REC_3"/>
    <property type="match status" value="1"/>
</dbReference>